<keyword evidence="2" id="KW-0804">Transcription</keyword>
<feature type="region of interest" description="Disordered" evidence="3">
    <location>
        <begin position="268"/>
        <end position="433"/>
    </location>
</feature>
<dbReference type="CTD" id="55290"/>
<feature type="compositionally biased region" description="Polar residues" evidence="3">
    <location>
        <begin position="317"/>
        <end position="358"/>
    </location>
</feature>
<dbReference type="FunFam" id="1.10.472.10:FF:000046">
    <property type="entry name" value="Transcription factor IIIB 50 kDa subunit"/>
    <property type="match status" value="1"/>
</dbReference>
<dbReference type="SUPFAM" id="SSF47954">
    <property type="entry name" value="Cyclin-like"/>
    <property type="match status" value="1"/>
</dbReference>
<evidence type="ECO:0000313" key="4">
    <source>
        <dbReference type="Proteomes" id="UP000504602"/>
    </source>
</evidence>
<dbReference type="Proteomes" id="UP000504602">
    <property type="component" value="Unplaced"/>
</dbReference>
<dbReference type="PANTHER" id="PTHR11618">
    <property type="entry name" value="TRANSCRIPTION INITIATION FACTOR IIB-RELATED"/>
    <property type="match status" value="1"/>
</dbReference>
<feature type="compositionally biased region" description="Low complexity" evidence="3">
    <location>
        <begin position="377"/>
        <end position="389"/>
    </location>
</feature>
<sequence length="452" mass="47905">MMIKISLKSLRTAVLAAEQPRGWCWLCLEGIPSSGQIPELILPSLRQTGVIAAGRFWGPLLAPAPGVCVPAGLTDPPCVPEVAYSQSTGQKEQLSRCLQRGIRRVQDLCKVLKLPAAFEETAVSYFQRALELPAFHLVSLEKKELLGGCCVLVTCRQRRWPLTMGTVSSLLYAKQELFASVFLSLQRELGLSVPALSLADLVTTHLSSFRLVQPSANIPAPFLEDKEQLVGRTMGCQGSVSQGSVSQQCQGSVSQGSVSQQCQGSVSQGSVSQECPDQNSVSQGSLDEGSLDKDSVNKDSPSQGCPGQGSVDPGSMDKNSPGQDSPSQVSMSQVCLNQDSVSQGSVDPGSMDQNSVNKDSPGRGCPAQSLPSSPAVPQQQGCPSAGQQQHRGALRPLLPPCLLPPRKGLRAAAPSAVAAALTGDEPISDSEIEQYLRSPEEICAFRRAKAWS</sequence>
<keyword evidence="1" id="KW-0805">Transcription regulation</keyword>
<evidence type="ECO:0000256" key="3">
    <source>
        <dbReference type="SAM" id="MobiDB-lite"/>
    </source>
</evidence>
<evidence type="ECO:0000313" key="5">
    <source>
        <dbReference type="RefSeq" id="XP_030920352.1"/>
    </source>
</evidence>
<keyword evidence="4" id="KW-1185">Reference proteome</keyword>
<feature type="compositionally biased region" description="Low complexity" evidence="3">
    <location>
        <begin position="411"/>
        <end position="420"/>
    </location>
</feature>
<dbReference type="InterPro" id="IPR036915">
    <property type="entry name" value="Cyclin-like_sf"/>
</dbReference>
<accession>A0A8N5F2H6</accession>
<gene>
    <name evidence="5" type="primary">BRF2</name>
</gene>
<dbReference type="GeneID" id="102032410"/>
<proteinExistence type="predicted"/>
<dbReference type="RefSeq" id="XP_030920352.1">
    <property type="nucleotide sequence ID" value="XM_031064492.1"/>
</dbReference>
<organism evidence="4 5">
    <name type="scientific">Geospiza fortis</name>
    <name type="common">Medium ground-finch</name>
    <dbReference type="NCBI Taxonomy" id="48883"/>
    <lineage>
        <taxon>Eukaryota</taxon>
        <taxon>Metazoa</taxon>
        <taxon>Chordata</taxon>
        <taxon>Craniata</taxon>
        <taxon>Vertebrata</taxon>
        <taxon>Euteleostomi</taxon>
        <taxon>Archelosauria</taxon>
        <taxon>Archosauria</taxon>
        <taxon>Dinosauria</taxon>
        <taxon>Saurischia</taxon>
        <taxon>Theropoda</taxon>
        <taxon>Coelurosauria</taxon>
        <taxon>Aves</taxon>
        <taxon>Neognathae</taxon>
        <taxon>Neoaves</taxon>
        <taxon>Telluraves</taxon>
        <taxon>Australaves</taxon>
        <taxon>Passeriformes</taxon>
        <taxon>Thraupidae</taxon>
        <taxon>Geospiza</taxon>
    </lineage>
</organism>
<name>A0A8N5F2H6_GEOFO</name>
<protein>
    <submittedName>
        <fullName evidence="5">Transcription factor IIIB 50 kDa subunit</fullName>
    </submittedName>
</protein>
<evidence type="ECO:0000256" key="1">
    <source>
        <dbReference type="ARBA" id="ARBA00023015"/>
    </source>
</evidence>
<dbReference type="AlphaFoldDB" id="A0A8N5F2H6"/>
<dbReference type="GO" id="GO:0017025">
    <property type="term" value="F:TBP-class protein binding"/>
    <property type="evidence" value="ECO:0007669"/>
    <property type="project" value="TreeGrafter"/>
</dbReference>
<dbReference type="GO" id="GO:0005634">
    <property type="term" value="C:nucleus"/>
    <property type="evidence" value="ECO:0007669"/>
    <property type="project" value="TreeGrafter"/>
</dbReference>
<feature type="compositionally biased region" description="Polar residues" evidence="3">
    <location>
        <begin position="275"/>
        <end position="285"/>
    </location>
</feature>
<evidence type="ECO:0000256" key="2">
    <source>
        <dbReference type="ARBA" id="ARBA00023163"/>
    </source>
</evidence>
<dbReference type="GO" id="GO:0070897">
    <property type="term" value="P:transcription preinitiation complex assembly"/>
    <property type="evidence" value="ECO:0007669"/>
    <property type="project" value="InterPro"/>
</dbReference>
<dbReference type="Gene3D" id="1.10.472.10">
    <property type="entry name" value="Cyclin-like"/>
    <property type="match status" value="1"/>
</dbReference>
<dbReference type="CDD" id="cd20555">
    <property type="entry name" value="CYCLIN_BRF2"/>
    <property type="match status" value="1"/>
</dbReference>
<dbReference type="GO" id="GO:0097550">
    <property type="term" value="C:transcription preinitiation complex"/>
    <property type="evidence" value="ECO:0007669"/>
    <property type="project" value="TreeGrafter"/>
</dbReference>
<dbReference type="InterPro" id="IPR000812">
    <property type="entry name" value="TFIIB"/>
</dbReference>
<reference evidence="5" key="1">
    <citation type="submission" date="2025-08" db="UniProtKB">
        <authorList>
            <consortium name="RefSeq"/>
        </authorList>
    </citation>
    <scope>IDENTIFICATION</scope>
</reference>
<dbReference type="OrthoDB" id="2121711at2759"/>
<dbReference type="PANTHER" id="PTHR11618:SF5">
    <property type="entry name" value="TRANSCRIPTION FACTOR IIIB 50 KDA SUBUNIT"/>
    <property type="match status" value="1"/>
</dbReference>